<keyword evidence="1" id="KW-0472">Membrane</keyword>
<dbReference type="Proteomes" id="UP000050794">
    <property type="component" value="Unassembled WGS sequence"/>
</dbReference>
<evidence type="ECO:0000313" key="2">
    <source>
        <dbReference type="EMBL" id="VDM42744.1"/>
    </source>
</evidence>
<keyword evidence="1" id="KW-0812">Transmembrane</keyword>
<dbReference type="EMBL" id="UYWY01020854">
    <property type="protein sequence ID" value="VDM42744.1"/>
    <property type="molecule type" value="Genomic_DNA"/>
</dbReference>
<gene>
    <name evidence="2" type="ORF">TCNE_LOCUS11423</name>
</gene>
<sequence>MNFGAVLVNRPVACLRFGRLGTTAGCLVAMDERSSDLTPIFHQSFKRTLPWPFHRHGASHQRCRGYISGATKGVLFAYWGGAAEGQSSSAPAGLLYLVKHLPLSSGGWAFVTLLSLGPMDKEETMCHGLFGVIVASLVISISFSYPIYQFILNDSKTGVLLEFSRLRDPAQYDTARNSTAPVTVVILTPNPDRDFQLLRDAEAALSTQANFIYDNRERSKLSTPQLHAIVHQANSETMPGTVKFMIPLRKMNASSILSFIETSLVLERQIISPNIDKVLCVSDQQIVLMNSAFGEYKAFTMYISYEHRADNDLSEGRGLNSTEIGVLDLKPSNAKQILNPIRCELMFGASLIGIMHP</sequence>
<evidence type="ECO:0000256" key="1">
    <source>
        <dbReference type="SAM" id="Phobius"/>
    </source>
</evidence>
<organism evidence="3 4">
    <name type="scientific">Toxocara canis</name>
    <name type="common">Canine roundworm</name>
    <dbReference type="NCBI Taxonomy" id="6265"/>
    <lineage>
        <taxon>Eukaryota</taxon>
        <taxon>Metazoa</taxon>
        <taxon>Ecdysozoa</taxon>
        <taxon>Nematoda</taxon>
        <taxon>Chromadorea</taxon>
        <taxon>Rhabditida</taxon>
        <taxon>Spirurina</taxon>
        <taxon>Ascaridomorpha</taxon>
        <taxon>Ascaridoidea</taxon>
        <taxon>Toxocaridae</taxon>
        <taxon>Toxocara</taxon>
    </lineage>
</organism>
<feature type="transmembrane region" description="Helical" evidence="1">
    <location>
        <begin position="128"/>
        <end position="148"/>
    </location>
</feature>
<keyword evidence="1" id="KW-1133">Transmembrane helix</keyword>
<dbReference type="WBParaSite" id="TCNE_0001142301-mRNA-1">
    <property type="protein sequence ID" value="TCNE_0001142301-mRNA-1"/>
    <property type="gene ID" value="TCNE_0001142301"/>
</dbReference>
<dbReference type="AlphaFoldDB" id="A0A183USF3"/>
<proteinExistence type="predicted"/>
<name>A0A183USF3_TOXCA</name>
<reference evidence="4" key="1">
    <citation type="submission" date="2016-06" db="UniProtKB">
        <authorList>
            <consortium name="WormBaseParasite"/>
        </authorList>
    </citation>
    <scope>IDENTIFICATION</scope>
</reference>
<keyword evidence="3" id="KW-1185">Reference proteome</keyword>
<protein>
    <submittedName>
        <fullName evidence="4">PHM7_ext domain-containing protein</fullName>
    </submittedName>
</protein>
<accession>A0A183USF3</accession>
<evidence type="ECO:0000313" key="3">
    <source>
        <dbReference type="Proteomes" id="UP000050794"/>
    </source>
</evidence>
<reference evidence="2 3" key="2">
    <citation type="submission" date="2018-11" db="EMBL/GenBank/DDBJ databases">
        <authorList>
            <consortium name="Pathogen Informatics"/>
        </authorList>
    </citation>
    <scope>NUCLEOTIDE SEQUENCE [LARGE SCALE GENOMIC DNA]</scope>
</reference>
<evidence type="ECO:0000313" key="4">
    <source>
        <dbReference type="WBParaSite" id="TCNE_0001142301-mRNA-1"/>
    </source>
</evidence>